<accession>A0A369JQU8</accession>
<gene>
    <name evidence="1" type="ORF">Hypma_008657</name>
</gene>
<comment type="caution">
    <text evidence="1">The sequence shown here is derived from an EMBL/GenBank/DDBJ whole genome shotgun (WGS) entry which is preliminary data.</text>
</comment>
<organism evidence="1 2">
    <name type="scientific">Hypsizygus marmoreus</name>
    <name type="common">White beech mushroom</name>
    <name type="synonym">Agaricus marmoreus</name>
    <dbReference type="NCBI Taxonomy" id="39966"/>
    <lineage>
        <taxon>Eukaryota</taxon>
        <taxon>Fungi</taxon>
        <taxon>Dikarya</taxon>
        <taxon>Basidiomycota</taxon>
        <taxon>Agaricomycotina</taxon>
        <taxon>Agaricomycetes</taxon>
        <taxon>Agaricomycetidae</taxon>
        <taxon>Agaricales</taxon>
        <taxon>Tricholomatineae</taxon>
        <taxon>Lyophyllaceae</taxon>
        <taxon>Hypsizygus</taxon>
    </lineage>
</organism>
<proteinExistence type="predicted"/>
<dbReference type="AlphaFoldDB" id="A0A369JQU8"/>
<reference evidence="1" key="1">
    <citation type="submission" date="2018-04" db="EMBL/GenBank/DDBJ databases">
        <title>Whole genome sequencing of Hypsizygus marmoreus.</title>
        <authorList>
            <person name="Choi I.-G."/>
            <person name="Min B."/>
            <person name="Kim J.-G."/>
            <person name="Kim S."/>
            <person name="Oh Y.-L."/>
            <person name="Kong W.-S."/>
            <person name="Park H."/>
            <person name="Jeong J."/>
            <person name="Song E.-S."/>
        </authorList>
    </citation>
    <scope>NUCLEOTIDE SEQUENCE [LARGE SCALE GENOMIC DNA]</scope>
    <source>
        <strain evidence="1">51987-8</strain>
    </source>
</reference>
<sequence length="119" mass="13259">MRRNGEMLAHDQPVVKSRIHETAAVSVSAAPGTFLSSYALTNGTAKVKEAYQAKGLCMTIDIFQPRHVSFHYSFELMRAGKAFELMRTDKARLPAPQTPSPVPSCPLPPMYKESTIFRF</sequence>
<evidence type="ECO:0000313" key="1">
    <source>
        <dbReference type="EMBL" id="RDB24198.1"/>
    </source>
</evidence>
<dbReference type="EMBL" id="LUEZ02000045">
    <property type="protein sequence ID" value="RDB24198.1"/>
    <property type="molecule type" value="Genomic_DNA"/>
</dbReference>
<keyword evidence="2" id="KW-1185">Reference proteome</keyword>
<dbReference type="Proteomes" id="UP000076154">
    <property type="component" value="Unassembled WGS sequence"/>
</dbReference>
<evidence type="ECO:0000313" key="2">
    <source>
        <dbReference type="Proteomes" id="UP000076154"/>
    </source>
</evidence>
<protein>
    <submittedName>
        <fullName evidence="1">Uncharacterized protein</fullName>
    </submittedName>
</protein>
<name>A0A369JQU8_HYPMA</name>
<dbReference type="InParanoid" id="A0A369JQU8"/>